<dbReference type="EMBL" id="KK502049">
    <property type="protein sequence ID" value="KFP20002.1"/>
    <property type="molecule type" value="Genomic_DNA"/>
</dbReference>
<feature type="compositionally biased region" description="Polar residues" evidence="1">
    <location>
        <begin position="122"/>
        <end position="138"/>
    </location>
</feature>
<feature type="compositionally biased region" description="Polar residues" evidence="1">
    <location>
        <begin position="39"/>
        <end position="52"/>
    </location>
</feature>
<dbReference type="STRING" id="188379.A0A091JHG3"/>
<evidence type="ECO:0000313" key="3">
    <source>
        <dbReference type="Proteomes" id="UP000053119"/>
    </source>
</evidence>
<feature type="compositionally biased region" description="Polar residues" evidence="1">
    <location>
        <begin position="60"/>
        <end position="85"/>
    </location>
</feature>
<accession>A0A091JHG3</accession>
<gene>
    <name evidence="2" type="ORF">Z169_02765</name>
</gene>
<evidence type="ECO:0000313" key="2">
    <source>
        <dbReference type="EMBL" id="KFP20002.1"/>
    </source>
</evidence>
<organism evidence="2 3">
    <name type="scientific">Egretta garzetta</name>
    <name type="common">Little egret</name>
    <dbReference type="NCBI Taxonomy" id="188379"/>
    <lineage>
        <taxon>Eukaryota</taxon>
        <taxon>Metazoa</taxon>
        <taxon>Chordata</taxon>
        <taxon>Craniata</taxon>
        <taxon>Vertebrata</taxon>
        <taxon>Euteleostomi</taxon>
        <taxon>Archelosauria</taxon>
        <taxon>Archosauria</taxon>
        <taxon>Dinosauria</taxon>
        <taxon>Saurischia</taxon>
        <taxon>Theropoda</taxon>
        <taxon>Coelurosauria</taxon>
        <taxon>Aves</taxon>
        <taxon>Neognathae</taxon>
        <taxon>Neoaves</taxon>
        <taxon>Aequornithes</taxon>
        <taxon>Pelecaniformes</taxon>
        <taxon>Ardeidae</taxon>
        <taxon>Egretta</taxon>
    </lineage>
</organism>
<feature type="compositionally biased region" description="Basic and acidic residues" evidence="1">
    <location>
        <begin position="175"/>
        <end position="187"/>
    </location>
</feature>
<dbReference type="Proteomes" id="UP000053119">
    <property type="component" value="Unassembled WGS sequence"/>
</dbReference>
<evidence type="ECO:0000256" key="1">
    <source>
        <dbReference type="SAM" id="MobiDB-lite"/>
    </source>
</evidence>
<reference evidence="2 3" key="1">
    <citation type="submission" date="2014-04" db="EMBL/GenBank/DDBJ databases">
        <title>Genome evolution of avian class.</title>
        <authorList>
            <person name="Zhang G."/>
            <person name="Li C."/>
        </authorList>
    </citation>
    <scope>NUCLEOTIDE SEQUENCE [LARGE SCALE GENOMIC DNA]</scope>
    <source>
        <strain evidence="2">BGI_Z169</strain>
    </source>
</reference>
<sequence length="187" mass="19990">MTAHSLSSTVNTAMQQVSSDVEIRCLVTQPLVLQRSVPGESQPNAQSDSMASSCWPCPSGFTNTGTGDQPDSTHLETTGPFSSHLEASQENLLNVESESQRFGTLDPVIQASGLEKPPVEENTYSPPKENSTPSSQPGCSRLFGSKAESLPESVTRAKLPSIEYTEQANFSPKILDLHGTADKNGTH</sequence>
<protein>
    <submittedName>
        <fullName evidence="2">Uncharacterized protein</fullName>
    </submittedName>
</protein>
<proteinExistence type="predicted"/>
<dbReference type="AlphaFoldDB" id="A0A091JHG3"/>
<feature type="region of interest" description="Disordered" evidence="1">
    <location>
        <begin position="37"/>
        <end position="85"/>
    </location>
</feature>
<feature type="region of interest" description="Disordered" evidence="1">
    <location>
        <begin position="110"/>
        <end position="187"/>
    </location>
</feature>
<name>A0A091JHG3_EGRGA</name>
<feature type="non-terminal residue" evidence="2">
    <location>
        <position position="187"/>
    </location>
</feature>
<keyword evidence="3" id="KW-1185">Reference proteome</keyword>